<dbReference type="Gene3D" id="1.20.144.10">
    <property type="entry name" value="Phosphatidic acid phosphatase type 2/haloperoxidase"/>
    <property type="match status" value="2"/>
</dbReference>
<dbReference type="PANTHER" id="PTHR14969:SF13">
    <property type="entry name" value="AT30094P"/>
    <property type="match status" value="1"/>
</dbReference>
<keyword evidence="5" id="KW-1185">Reference proteome</keyword>
<evidence type="ECO:0000313" key="4">
    <source>
        <dbReference type="EMBL" id="SFI07410.1"/>
    </source>
</evidence>
<dbReference type="CDD" id="cd03392">
    <property type="entry name" value="PAP2_like_2"/>
    <property type="match status" value="1"/>
</dbReference>
<reference evidence="5" key="1">
    <citation type="submission" date="2016-10" db="EMBL/GenBank/DDBJ databases">
        <authorList>
            <person name="Varghese N."/>
            <person name="Submissions S."/>
        </authorList>
    </citation>
    <scope>NUCLEOTIDE SEQUENCE [LARGE SCALE GENOMIC DNA]</scope>
    <source>
        <strain evidence="5">DSM 26348</strain>
    </source>
</reference>
<feature type="transmembrane region" description="Helical" evidence="2">
    <location>
        <begin position="230"/>
        <end position="249"/>
    </location>
</feature>
<dbReference type="Proteomes" id="UP000199518">
    <property type="component" value="Unassembled WGS sequence"/>
</dbReference>
<dbReference type="EMBL" id="FOQD01000005">
    <property type="protein sequence ID" value="SFI07410.1"/>
    <property type="molecule type" value="Genomic_DNA"/>
</dbReference>
<feature type="transmembrane region" description="Helical" evidence="2">
    <location>
        <begin position="104"/>
        <end position="123"/>
    </location>
</feature>
<feature type="transmembrane region" description="Helical" evidence="2">
    <location>
        <begin position="200"/>
        <end position="224"/>
    </location>
</feature>
<proteinExistence type="predicted"/>
<evidence type="ECO:0000259" key="3">
    <source>
        <dbReference type="SMART" id="SM00014"/>
    </source>
</evidence>
<feature type="transmembrane region" description="Helical" evidence="2">
    <location>
        <begin position="175"/>
        <end position="193"/>
    </location>
</feature>
<dbReference type="AlphaFoldDB" id="A0A1I3F8D1"/>
<dbReference type="PANTHER" id="PTHR14969">
    <property type="entry name" value="SPHINGOSINE-1-PHOSPHATE PHOSPHOHYDROLASE"/>
    <property type="match status" value="1"/>
</dbReference>
<dbReference type="SMART" id="SM00014">
    <property type="entry name" value="acidPPc"/>
    <property type="match status" value="1"/>
</dbReference>
<dbReference type="RefSeq" id="WP_092049026.1">
    <property type="nucleotide sequence ID" value="NZ_FOQD01000005.1"/>
</dbReference>
<dbReference type="InterPro" id="IPR036938">
    <property type="entry name" value="PAP2/HPO_sf"/>
</dbReference>
<name>A0A1I3F8D1_9PLAN</name>
<sequence>MDSASSGNLPHSSRSHASKLWDRIHQFGHGWVVWFGGREPAVLVSMLLLLAAGMSFVHLADEVSEGETHQFDRWLLRALRTPENPAIPVGPVWLAEVARDTTSLGGYGCLIFFTLIVTGYLWLDKKQHLALFLFASATSGYLLSSVLKDLFQRPRPDIVPHLDTVASTSFPSGHSMNAAIIYLTLGTLIATAVGRKRLKVYVIAVALFLTFAVGCSRVFLGVHYPTDVAAGWMAGLSWALLCWLAARFLQSRGQVEQPSVPPDEPKPDLEPHQSV</sequence>
<dbReference type="InterPro" id="IPR000326">
    <property type="entry name" value="PAP2/HPO"/>
</dbReference>
<keyword evidence="2" id="KW-0812">Transmembrane</keyword>
<evidence type="ECO:0000313" key="5">
    <source>
        <dbReference type="Proteomes" id="UP000199518"/>
    </source>
</evidence>
<dbReference type="SUPFAM" id="SSF48317">
    <property type="entry name" value="Acid phosphatase/Vanadium-dependent haloperoxidase"/>
    <property type="match status" value="1"/>
</dbReference>
<feature type="compositionally biased region" description="Basic and acidic residues" evidence="1">
    <location>
        <begin position="263"/>
        <end position="275"/>
    </location>
</feature>
<evidence type="ECO:0000256" key="1">
    <source>
        <dbReference type="SAM" id="MobiDB-lite"/>
    </source>
</evidence>
<keyword evidence="2" id="KW-0472">Membrane</keyword>
<feature type="region of interest" description="Disordered" evidence="1">
    <location>
        <begin position="255"/>
        <end position="275"/>
    </location>
</feature>
<dbReference type="OrthoDB" id="9789113at2"/>
<gene>
    <name evidence="4" type="ORF">SAMN05421753_105123</name>
</gene>
<keyword evidence="2" id="KW-1133">Transmembrane helix</keyword>
<dbReference type="STRING" id="1576369.SAMN05421753_105123"/>
<evidence type="ECO:0000256" key="2">
    <source>
        <dbReference type="SAM" id="Phobius"/>
    </source>
</evidence>
<feature type="transmembrane region" description="Helical" evidence="2">
    <location>
        <begin position="41"/>
        <end position="60"/>
    </location>
</feature>
<feature type="domain" description="Phosphatidic acid phosphatase type 2/haloperoxidase" evidence="3">
    <location>
        <begin position="129"/>
        <end position="243"/>
    </location>
</feature>
<feature type="transmembrane region" description="Helical" evidence="2">
    <location>
        <begin position="130"/>
        <end position="147"/>
    </location>
</feature>
<dbReference type="Pfam" id="PF01569">
    <property type="entry name" value="PAP2"/>
    <property type="match status" value="1"/>
</dbReference>
<accession>A0A1I3F8D1</accession>
<protein>
    <submittedName>
        <fullName evidence="4">Undecaprenyl-diphosphatase</fullName>
    </submittedName>
</protein>
<organism evidence="4 5">
    <name type="scientific">Planctomicrobium piriforme</name>
    <dbReference type="NCBI Taxonomy" id="1576369"/>
    <lineage>
        <taxon>Bacteria</taxon>
        <taxon>Pseudomonadati</taxon>
        <taxon>Planctomycetota</taxon>
        <taxon>Planctomycetia</taxon>
        <taxon>Planctomycetales</taxon>
        <taxon>Planctomycetaceae</taxon>
        <taxon>Planctomicrobium</taxon>
    </lineage>
</organism>